<dbReference type="AlphaFoldDB" id="A0A1G7WBH9"/>
<dbReference type="RefSeq" id="WP_093367103.1">
    <property type="nucleotide sequence ID" value="NZ_FNCW01000005.1"/>
</dbReference>
<feature type="transmembrane region" description="Helical" evidence="1">
    <location>
        <begin position="12"/>
        <end position="30"/>
    </location>
</feature>
<proteinExistence type="predicted"/>
<dbReference type="EMBL" id="FNCW01000005">
    <property type="protein sequence ID" value="SDG68470.1"/>
    <property type="molecule type" value="Genomic_DNA"/>
</dbReference>
<gene>
    <name evidence="2" type="ORF">SAMN04488027_10574</name>
</gene>
<evidence type="ECO:0000313" key="2">
    <source>
        <dbReference type="EMBL" id="SDG68470.1"/>
    </source>
</evidence>
<dbReference type="STRING" id="470826.SAMN04488027_10574"/>
<keyword evidence="1" id="KW-0812">Transmembrane</keyword>
<organism evidence="2 3">
    <name type="scientific">Psychroflexus sediminis</name>
    <dbReference type="NCBI Taxonomy" id="470826"/>
    <lineage>
        <taxon>Bacteria</taxon>
        <taxon>Pseudomonadati</taxon>
        <taxon>Bacteroidota</taxon>
        <taxon>Flavobacteriia</taxon>
        <taxon>Flavobacteriales</taxon>
        <taxon>Flavobacteriaceae</taxon>
        <taxon>Psychroflexus</taxon>
    </lineage>
</organism>
<sequence length="142" mass="16739">MRIKYFKKRLYLQLILGLLFISCCIYSILYSDDISIWIGYTYLVVGIFHIADFFKNNSRYIIIENGSIEEKKLFGANTKMGFDEIQTIEKLDGNYILKSETKKLVIKTDLIDNTSLLKLMEILKNIDLPPEKNYFIRFKTQN</sequence>
<name>A0A1G7WBH9_9FLAO</name>
<protein>
    <submittedName>
        <fullName evidence="2">Uncharacterized protein</fullName>
    </submittedName>
</protein>
<reference evidence="2 3" key="1">
    <citation type="submission" date="2016-10" db="EMBL/GenBank/DDBJ databases">
        <authorList>
            <person name="de Groot N.N."/>
        </authorList>
    </citation>
    <scope>NUCLEOTIDE SEQUENCE [LARGE SCALE GENOMIC DNA]</scope>
    <source>
        <strain evidence="2 3">DSM 19803</strain>
    </source>
</reference>
<evidence type="ECO:0000313" key="3">
    <source>
        <dbReference type="Proteomes" id="UP000199296"/>
    </source>
</evidence>
<accession>A0A1G7WBH9</accession>
<keyword evidence="1" id="KW-0472">Membrane</keyword>
<dbReference type="Proteomes" id="UP000199296">
    <property type="component" value="Unassembled WGS sequence"/>
</dbReference>
<keyword evidence="3" id="KW-1185">Reference proteome</keyword>
<dbReference type="PROSITE" id="PS51257">
    <property type="entry name" value="PROKAR_LIPOPROTEIN"/>
    <property type="match status" value="1"/>
</dbReference>
<feature type="transmembrane region" description="Helical" evidence="1">
    <location>
        <begin position="36"/>
        <end position="54"/>
    </location>
</feature>
<evidence type="ECO:0000256" key="1">
    <source>
        <dbReference type="SAM" id="Phobius"/>
    </source>
</evidence>
<dbReference type="OrthoDB" id="1452529at2"/>
<keyword evidence="1" id="KW-1133">Transmembrane helix</keyword>